<evidence type="ECO:0000313" key="1">
    <source>
        <dbReference type="EMBL" id="GAH41633.1"/>
    </source>
</evidence>
<sequence>NEEPITYFAMMVLRDDLLDVHKRWYLTMGDSDVY</sequence>
<reference evidence="1" key="1">
    <citation type="journal article" date="2014" name="Front. Microbiol.">
        <title>High frequency of phylogenetically diverse reductive dehalogenase-homologous genes in deep subseafloor sedimentary metagenomes.</title>
        <authorList>
            <person name="Kawai M."/>
            <person name="Futagami T."/>
            <person name="Toyoda A."/>
            <person name="Takaki Y."/>
            <person name="Nishi S."/>
            <person name="Hori S."/>
            <person name="Arai W."/>
            <person name="Tsubouchi T."/>
            <person name="Morono Y."/>
            <person name="Uchiyama I."/>
            <person name="Ito T."/>
            <person name="Fujiyama A."/>
            <person name="Inagaki F."/>
            <person name="Takami H."/>
        </authorList>
    </citation>
    <scope>NUCLEOTIDE SEQUENCE</scope>
    <source>
        <strain evidence="1">Expedition CK06-06</strain>
    </source>
</reference>
<comment type="caution">
    <text evidence="1">The sequence shown here is derived from an EMBL/GenBank/DDBJ whole genome shotgun (WGS) entry which is preliminary data.</text>
</comment>
<gene>
    <name evidence="1" type="ORF">S03H2_26336</name>
</gene>
<name>X1H8J9_9ZZZZ</name>
<proteinExistence type="predicted"/>
<dbReference type="AlphaFoldDB" id="X1H8J9"/>
<dbReference type="EMBL" id="BARU01015232">
    <property type="protein sequence ID" value="GAH41633.1"/>
    <property type="molecule type" value="Genomic_DNA"/>
</dbReference>
<accession>X1H8J9</accession>
<protein>
    <submittedName>
        <fullName evidence="1">Uncharacterized protein</fullName>
    </submittedName>
</protein>
<organism evidence="1">
    <name type="scientific">marine sediment metagenome</name>
    <dbReference type="NCBI Taxonomy" id="412755"/>
    <lineage>
        <taxon>unclassified sequences</taxon>
        <taxon>metagenomes</taxon>
        <taxon>ecological metagenomes</taxon>
    </lineage>
</organism>
<feature type="non-terminal residue" evidence="1">
    <location>
        <position position="1"/>
    </location>
</feature>